<protein>
    <submittedName>
        <fullName evidence="1">Uncharacterized protein</fullName>
    </submittedName>
</protein>
<evidence type="ECO:0000313" key="1">
    <source>
        <dbReference type="EMBL" id="KAL3566791.1"/>
    </source>
</evidence>
<organism evidence="1 2">
    <name type="scientific">Populus alba</name>
    <name type="common">White poplar</name>
    <dbReference type="NCBI Taxonomy" id="43335"/>
    <lineage>
        <taxon>Eukaryota</taxon>
        <taxon>Viridiplantae</taxon>
        <taxon>Streptophyta</taxon>
        <taxon>Embryophyta</taxon>
        <taxon>Tracheophyta</taxon>
        <taxon>Spermatophyta</taxon>
        <taxon>Magnoliopsida</taxon>
        <taxon>eudicotyledons</taxon>
        <taxon>Gunneridae</taxon>
        <taxon>Pentapetalae</taxon>
        <taxon>rosids</taxon>
        <taxon>fabids</taxon>
        <taxon>Malpighiales</taxon>
        <taxon>Salicaceae</taxon>
        <taxon>Saliceae</taxon>
        <taxon>Populus</taxon>
    </lineage>
</organism>
<reference evidence="1 2" key="1">
    <citation type="journal article" date="2024" name="Plant Biotechnol. J.">
        <title>Genome and CRISPR/Cas9 system of a widespread forest tree (Populus alba) in the world.</title>
        <authorList>
            <person name="Liu Y.J."/>
            <person name="Jiang P.F."/>
            <person name="Han X.M."/>
            <person name="Li X.Y."/>
            <person name="Wang H.M."/>
            <person name="Wang Y.J."/>
            <person name="Wang X.X."/>
            <person name="Zeng Q.Y."/>
        </authorList>
    </citation>
    <scope>NUCLEOTIDE SEQUENCE [LARGE SCALE GENOMIC DNA]</scope>
    <source>
        <strain evidence="2">cv. PAL-ZL1</strain>
    </source>
</reference>
<comment type="caution">
    <text evidence="1">The sequence shown here is derived from an EMBL/GenBank/DDBJ whole genome shotgun (WGS) entry which is preliminary data.</text>
</comment>
<proteinExistence type="predicted"/>
<sequence length="860" mass="94417">MATATRVLFFMGLVVSLVSVASAISGTATYYNVYVPSACYGYQDQGVMIAAASDGIWANGAACGRMYKVTCQGPTNAGVPQPCKGGSVTVKIVDRCPSPGCQATIDLSQEAFSQIADLNAGKINIDYTHHGCHFILKRYGIHILVSQIIAGVIVGTTGLGQQSDYTRIFLTVDSKQILGTLAGLGYQLFGFINGIKMDLALVRKTGKMAIYSGILSMVVPVVLGGLTGRIVIKYWNLDRLDRLSLILVMLVQSMTPFPVICSFIGDLKLTNSELGRLGLSSVLTSEMLTQVLALVAFFIGIAYKQRAKAAIESVVISVAFLLVVLYVVRPAMFWVIKQTPKGRPVKDLYTDIIIFGALASGALFNYIGLNVFLGSLVFGLAVPAGPPLASAVVEKIECIVTGVLVPLFMAMCTMGADLLKIDFDDYMLKSTAIVVFVVILAKFGAYLVPLLYFKLPKQDALALAFLISTKGIVELGSFTYMRELGILTEGMFAFLVITVLLSATISSCVVNWVYDPSRKYAGYQKRNIMHSKELRILTCIYRPDNTTIIINFIKSLCPTIQSPFSVSVLHLIKISGRASPMFISHQMQKKTVSLHSISGNVILSFKQFQQNYRDAFSVNVYTAISPPKFMHEDICTLALDELACFLVLPFHKKWLVDGSIESEDSTLRTLNCCVLERAPCSVGILIDRRNQVKSIFLESSREPSLLVVVIFFGGNDDQEALVLAKRMSQNRNINITIARFIPSTDELEINRDHSMLDSQALNYIMHDCTEHETVDYIEERMKACLLFKNMAMSFFKYETRNFEDNLMTNTATIIIAVILTKFSACLSPLFSGATSCTKLQRACRALSGKGNMQATGMETV</sequence>
<gene>
    <name evidence="1" type="ORF">D5086_032206</name>
</gene>
<evidence type="ECO:0000313" key="2">
    <source>
        <dbReference type="Proteomes" id="UP000309997"/>
    </source>
</evidence>
<dbReference type="EMBL" id="RCHU02000018">
    <property type="protein sequence ID" value="KAL3566791.1"/>
    <property type="molecule type" value="Genomic_DNA"/>
</dbReference>
<name>A0ACC4ALD2_POPAL</name>
<dbReference type="Proteomes" id="UP000309997">
    <property type="component" value="Unassembled WGS sequence"/>
</dbReference>
<keyword evidence="2" id="KW-1185">Reference proteome</keyword>
<accession>A0ACC4ALD2</accession>